<dbReference type="Pfam" id="PF10282">
    <property type="entry name" value="Lactonase"/>
    <property type="match status" value="1"/>
</dbReference>
<dbReference type="PANTHER" id="PTHR30344:SF1">
    <property type="entry name" value="6-PHOSPHOGLUCONOLACTONASE"/>
    <property type="match status" value="1"/>
</dbReference>
<feature type="region of interest" description="Disordered" evidence="2">
    <location>
        <begin position="127"/>
        <end position="156"/>
    </location>
</feature>
<dbReference type="PANTHER" id="PTHR30344">
    <property type="entry name" value="6-PHOSPHOGLUCONOLACTONASE-RELATED"/>
    <property type="match status" value="1"/>
</dbReference>
<gene>
    <name evidence="3" type="ORF">DQ392_08105</name>
</gene>
<dbReference type="RefSeq" id="WP_114014836.1">
    <property type="nucleotide sequence ID" value="NZ_QOIM01000026.1"/>
</dbReference>
<dbReference type="SUPFAM" id="SSF51004">
    <property type="entry name" value="C-terminal (heme d1) domain of cytochrome cd1-nitrite reductase"/>
    <property type="match status" value="1"/>
</dbReference>
<dbReference type="EMBL" id="QOIM01000026">
    <property type="protein sequence ID" value="RCG21667.1"/>
    <property type="molecule type" value="Genomic_DNA"/>
</dbReference>
<proteinExistence type="inferred from homology"/>
<dbReference type="Gene3D" id="2.130.10.10">
    <property type="entry name" value="YVTN repeat-like/Quinoprotein amine dehydrogenase"/>
    <property type="match status" value="1"/>
</dbReference>
<dbReference type="InterPro" id="IPR011048">
    <property type="entry name" value="Haem_d1_sf"/>
</dbReference>
<sequence length="365" mass="37642">MAEGTHRRARAYIGSFTSAGGRGITTAGLDAATGALTPLHHTEGAVADPSFLALAPAGRTLYAVSESDQGGAAAFSPRHDGPPEPLGGTVSVDAAGPTHLSVADGRLFTANYTSGSVTALPLRADGSLGPAPVTRQHHGSGPVADRQEGPHAHAVVPDPSGQWLLVTDLGTDSVWIYDVRGTPPGLRLHREVPLRAGTGPRHLAFASGASGRTAEPPEGERVYVVNELDSTVTTCRWHSGTGELEALGESRVVPSGRTGPDNYPSALVLSPDGRFAWVANRGDDSIAVLDLTADELPVLTATVPCGGHWPRDLAAPPAGGRLYAANERSGDVTWFDVDPETGMPHRGGSLPAPAASCVVFDVPLD</sequence>
<protein>
    <submittedName>
        <fullName evidence="3">Lactonase family protein</fullName>
    </submittedName>
</protein>
<accession>A0A367EWA6</accession>
<evidence type="ECO:0000313" key="4">
    <source>
        <dbReference type="Proteomes" id="UP000253507"/>
    </source>
</evidence>
<dbReference type="OrthoDB" id="9790815at2"/>
<evidence type="ECO:0000256" key="1">
    <source>
        <dbReference type="ARBA" id="ARBA00005564"/>
    </source>
</evidence>
<keyword evidence="4" id="KW-1185">Reference proteome</keyword>
<dbReference type="Proteomes" id="UP000253507">
    <property type="component" value="Unassembled WGS sequence"/>
</dbReference>
<dbReference type="InterPro" id="IPR019405">
    <property type="entry name" value="Lactonase_7-beta_prop"/>
</dbReference>
<evidence type="ECO:0000313" key="3">
    <source>
        <dbReference type="EMBL" id="RCG21667.1"/>
    </source>
</evidence>
<reference evidence="3 4" key="1">
    <citation type="submission" date="2018-06" db="EMBL/GenBank/DDBJ databases">
        <title>Streptomyces reniochalinae sp. nov. and Streptomyces diacarnus sp. nov. from marine sponges.</title>
        <authorList>
            <person name="Li L."/>
        </authorList>
    </citation>
    <scope>NUCLEOTIDE SEQUENCE [LARGE SCALE GENOMIC DNA]</scope>
    <source>
        <strain evidence="3 4">LHW50302</strain>
    </source>
</reference>
<dbReference type="InterPro" id="IPR015943">
    <property type="entry name" value="WD40/YVTN_repeat-like_dom_sf"/>
</dbReference>
<organism evidence="3 4">
    <name type="scientific">Streptomyces reniochalinae</name>
    <dbReference type="NCBI Taxonomy" id="2250578"/>
    <lineage>
        <taxon>Bacteria</taxon>
        <taxon>Bacillati</taxon>
        <taxon>Actinomycetota</taxon>
        <taxon>Actinomycetes</taxon>
        <taxon>Kitasatosporales</taxon>
        <taxon>Streptomycetaceae</taxon>
        <taxon>Streptomyces</taxon>
    </lineage>
</organism>
<name>A0A367EWA6_9ACTN</name>
<dbReference type="GO" id="GO:0005829">
    <property type="term" value="C:cytosol"/>
    <property type="evidence" value="ECO:0007669"/>
    <property type="project" value="TreeGrafter"/>
</dbReference>
<dbReference type="InterPro" id="IPR050282">
    <property type="entry name" value="Cycloisomerase_2"/>
</dbReference>
<dbReference type="GO" id="GO:0017057">
    <property type="term" value="F:6-phosphogluconolactonase activity"/>
    <property type="evidence" value="ECO:0007669"/>
    <property type="project" value="TreeGrafter"/>
</dbReference>
<dbReference type="AlphaFoldDB" id="A0A367EWA6"/>
<comment type="similarity">
    <text evidence="1">Belongs to the cycloisomerase 2 family.</text>
</comment>
<comment type="caution">
    <text evidence="3">The sequence shown here is derived from an EMBL/GenBank/DDBJ whole genome shotgun (WGS) entry which is preliminary data.</text>
</comment>
<evidence type="ECO:0000256" key="2">
    <source>
        <dbReference type="SAM" id="MobiDB-lite"/>
    </source>
</evidence>